<gene>
    <name evidence="3" type="ORF">SAMN04489719_2398</name>
</gene>
<dbReference type="AlphaFoldDB" id="A0A1H1SH03"/>
<dbReference type="STRING" id="684552.SAMN04489719_2398"/>
<keyword evidence="2" id="KW-0472">Membrane</keyword>
<evidence type="ECO:0000256" key="2">
    <source>
        <dbReference type="SAM" id="Phobius"/>
    </source>
</evidence>
<feature type="region of interest" description="Disordered" evidence="1">
    <location>
        <begin position="1"/>
        <end position="38"/>
    </location>
</feature>
<dbReference type="Proteomes" id="UP000199649">
    <property type="component" value="Chromosome I"/>
</dbReference>
<keyword evidence="2" id="KW-1133">Transmembrane helix</keyword>
<dbReference type="EMBL" id="LT629734">
    <property type="protein sequence ID" value="SDS47304.1"/>
    <property type="molecule type" value="Genomic_DNA"/>
</dbReference>
<accession>A0A1H1SH03</accession>
<name>A0A1H1SH03_9MICO</name>
<keyword evidence="4" id="KW-1185">Reference proteome</keyword>
<reference evidence="4" key="1">
    <citation type="submission" date="2016-10" db="EMBL/GenBank/DDBJ databases">
        <authorList>
            <person name="Varghese N."/>
            <person name="Submissions S."/>
        </authorList>
    </citation>
    <scope>NUCLEOTIDE SEQUENCE [LARGE SCALE GENOMIC DNA]</scope>
    <source>
        <strain evidence="4">DSM 22965</strain>
    </source>
</reference>
<evidence type="ECO:0000313" key="3">
    <source>
        <dbReference type="EMBL" id="SDS47304.1"/>
    </source>
</evidence>
<protein>
    <submittedName>
        <fullName evidence="3">Uncharacterized protein</fullName>
    </submittedName>
</protein>
<dbReference type="RefSeq" id="WP_331712136.1">
    <property type="nucleotide sequence ID" value="NZ_LT629734.1"/>
</dbReference>
<feature type="compositionally biased region" description="Low complexity" evidence="1">
    <location>
        <begin position="22"/>
        <end position="38"/>
    </location>
</feature>
<organism evidence="3 4">
    <name type="scientific">Agrococcus carbonis</name>
    <dbReference type="NCBI Taxonomy" id="684552"/>
    <lineage>
        <taxon>Bacteria</taxon>
        <taxon>Bacillati</taxon>
        <taxon>Actinomycetota</taxon>
        <taxon>Actinomycetes</taxon>
        <taxon>Micrococcales</taxon>
        <taxon>Microbacteriaceae</taxon>
        <taxon>Agrococcus</taxon>
    </lineage>
</organism>
<evidence type="ECO:0000256" key="1">
    <source>
        <dbReference type="SAM" id="MobiDB-lite"/>
    </source>
</evidence>
<keyword evidence="2" id="KW-0812">Transmembrane</keyword>
<evidence type="ECO:0000313" key="4">
    <source>
        <dbReference type="Proteomes" id="UP000199649"/>
    </source>
</evidence>
<sequence>MTEERSAGAAPDEGGQHPAPPAATGDAAAESADGAGRSATAPTRVGKALALVMAAALALYVVVAGAIAVGFFASGQPLGIAVGVALIVLAAVGAWALVRELVFGIRLDRAVRELAASGGMPAPLPATPSGRADRAAAERAFPVARADVEAHPESWASWLRLSMAYDAARDRKRARMAARRALDLRRMRDTGGQEAR</sequence>
<proteinExistence type="predicted"/>
<feature type="transmembrane region" description="Helical" evidence="2">
    <location>
        <begin position="48"/>
        <end position="72"/>
    </location>
</feature>
<feature type="transmembrane region" description="Helical" evidence="2">
    <location>
        <begin position="78"/>
        <end position="98"/>
    </location>
</feature>